<dbReference type="EMBL" id="CAMPGE010010031">
    <property type="protein sequence ID" value="CAI2368885.1"/>
    <property type="molecule type" value="Genomic_DNA"/>
</dbReference>
<name>A0AAD1UL45_EUPCR</name>
<sequence length="346" mass="39324">MNFLSKNTICYEPPEEKLKGKNPLKNKLLSRKNFSRENSGRASSRRVTDYSQMNLGKCTSSRLSNANKSDISSFEVERGVAEIHKTRNFQGRNASEKNSSDLIGEQEFYRAKQMKHHRLGVDKKSIYGNSRGFPQKRPISATSSLLKVEKGFKKRPLTGRVMVQHRPSMRILRERASKDTPNLEVHNGCHNTRNNEGIDQMQLKNTMKYITGQMQLAKDYLSKKALHSQNQYGFRSQAHTSIKTVGGFVKVNPKARLKGKENSCRNSVRSGMDTRQASKDLTDVMYDIKINTQGRPPSGFKGDTSQRKVNSEENNPVLKPNITKGKYKKESSEYLSKADKKTRGKK</sequence>
<evidence type="ECO:0000256" key="1">
    <source>
        <dbReference type="SAM" id="MobiDB-lite"/>
    </source>
</evidence>
<reference evidence="2" key="1">
    <citation type="submission" date="2023-07" db="EMBL/GenBank/DDBJ databases">
        <authorList>
            <consortium name="AG Swart"/>
            <person name="Singh M."/>
            <person name="Singh A."/>
            <person name="Seah K."/>
            <person name="Emmerich C."/>
        </authorList>
    </citation>
    <scope>NUCLEOTIDE SEQUENCE</scope>
    <source>
        <strain evidence="2">DP1</strain>
    </source>
</reference>
<keyword evidence="3" id="KW-1185">Reference proteome</keyword>
<dbReference type="Proteomes" id="UP001295684">
    <property type="component" value="Unassembled WGS sequence"/>
</dbReference>
<organism evidence="2 3">
    <name type="scientific">Euplotes crassus</name>
    <dbReference type="NCBI Taxonomy" id="5936"/>
    <lineage>
        <taxon>Eukaryota</taxon>
        <taxon>Sar</taxon>
        <taxon>Alveolata</taxon>
        <taxon>Ciliophora</taxon>
        <taxon>Intramacronucleata</taxon>
        <taxon>Spirotrichea</taxon>
        <taxon>Hypotrichia</taxon>
        <taxon>Euplotida</taxon>
        <taxon>Euplotidae</taxon>
        <taxon>Moneuplotes</taxon>
    </lineage>
</organism>
<feature type="region of interest" description="Disordered" evidence="1">
    <location>
        <begin position="291"/>
        <end position="346"/>
    </location>
</feature>
<evidence type="ECO:0000313" key="3">
    <source>
        <dbReference type="Proteomes" id="UP001295684"/>
    </source>
</evidence>
<dbReference type="AlphaFoldDB" id="A0AAD1UL45"/>
<protein>
    <submittedName>
        <fullName evidence="2">Uncharacterized protein</fullName>
    </submittedName>
</protein>
<evidence type="ECO:0000313" key="2">
    <source>
        <dbReference type="EMBL" id="CAI2368885.1"/>
    </source>
</evidence>
<comment type="caution">
    <text evidence="2">The sequence shown here is derived from an EMBL/GenBank/DDBJ whole genome shotgun (WGS) entry which is preliminary data.</text>
</comment>
<feature type="compositionally biased region" description="Basic and acidic residues" evidence="1">
    <location>
        <begin position="328"/>
        <end position="346"/>
    </location>
</feature>
<proteinExistence type="predicted"/>
<accession>A0AAD1UL45</accession>
<gene>
    <name evidence="2" type="ORF">ECRASSUSDP1_LOCUS10181</name>
</gene>